<keyword evidence="2" id="KW-1185">Reference proteome</keyword>
<dbReference type="EMBL" id="JANCPR020000005">
    <property type="protein sequence ID" value="MDJ1131741.1"/>
    <property type="molecule type" value="Genomic_DNA"/>
</dbReference>
<comment type="caution">
    <text evidence="1">The sequence shown here is derived from an EMBL/GenBank/DDBJ whole genome shotgun (WGS) entry which is preliminary data.</text>
</comment>
<protein>
    <submittedName>
        <fullName evidence="1">Uncharacterized protein</fullName>
    </submittedName>
</protein>
<gene>
    <name evidence="1" type="ORF">NMN56_007170</name>
</gene>
<name>A0ABT6ZSY3_9ACTN</name>
<proteinExistence type="predicted"/>
<reference evidence="1 2" key="1">
    <citation type="submission" date="2023-05" db="EMBL/GenBank/DDBJ databases">
        <title>Streptantibioticus silvisoli sp. nov., acidotolerant actinomycetes 1 from pine litter.</title>
        <authorList>
            <person name="Swiecimska M."/>
            <person name="Golinska P."/>
            <person name="Sangal V."/>
            <person name="Wachnowicz B."/>
            <person name="Goodfellow M."/>
        </authorList>
    </citation>
    <scope>NUCLEOTIDE SEQUENCE [LARGE SCALE GENOMIC DNA]</scope>
    <source>
        <strain evidence="1 2">DSM 42109</strain>
    </source>
</reference>
<dbReference type="Proteomes" id="UP001214441">
    <property type="component" value="Unassembled WGS sequence"/>
</dbReference>
<organism evidence="1 2">
    <name type="scientific">Streptomyces iconiensis</name>
    <dbReference type="NCBI Taxonomy" id="1384038"/>
    <lineage>
        <taxon>Bacteria</taxon>
        <taxon>Bacillati</taxon>
        <taxon>Actinomycetota</taxon>
        <taxon>Actinomycetes</taxon>
        <taxon>Kitasatosporales</taxon>
        <taxon>Streptomycetaceae</taxon>
        <taxon>Streptomyces</taxon>
    </lineage>
</organism>
<accession>A0ABT6ZSY3</accession>
<dbReference type="RefSeq" id="WP_274042942.1">
    <property type="nucleotide sequence ID" value="NZ_JANCPR020000005.1"/>
</dbReference>
<sequence>MNSEMGPETALAVGRRAAEDLAGALELTGCKLPSLNGGFPVLGMAHVDLGGASAETVFALARWIRERA</sequence>
<evidence type="ECO:0000313" key="1">
    <source>
        <dbReference type="EMBL" id="MDJ1131741.1"/>
    </source>
</evidence>
<evidence type="ECO:0000313" key="2">
    <source>
        <dbReference type="Proteomes" id="UP001214441"/>
    </source>
</evidence>